<reference evidence="1 2" key="1">
    <citation type="journal article" date="2024" name="Plant J.">
        <title>Genome sequences and population genomics reveal climatic adaptation and genomic divergence between two closely related sweetgum species.</title>
        <authorList>
            <person name="Xu W.Q."/>
            <person name="Ren C.Q."/>
            <person name="Zhang X.Y."/>
            <person name="Comes H.P."/>
            <person name="Liu X.H."/>
            <person name="Li Y.G."/>
            <person name="Kettle C.J."/>
            <person name="Jalonen R."/>
            <person name="Gaisberger H."/>
            <person name="Ma Y.Z."/>
            <person name="Qiu Y.X."/>
        </authorList>
    </citation>
    <scope>NUCLEOTIDE SEQUENCE [LARGE SCALE GENOMIC DNA]</scope>
    <source>
        <strain evidence="1">Hangzhou</strain>
    </source>
</reference>
<protein>
    <recommendedName>
        <fullName evidence="3">Methyltransferase-like protein 13</fullName>
    </recommendedName>
</protein>
<gene>
    <name evidence="1" type="ORF">L1049_012113</name>
</gene>
<dbReference type="EMBL" id="JBBPBK010000006">
    <property type="protein sequence ID" value="KAK9283859.1"/>
    <property type="molecule type" value="Genomic_DNA"/>
</dbReference>
<keyword evidence="2" id="KW-1185">Reference proteome</keyword>
<accession>A0AAP0RTQ8</accession>
<dbReference type="Gene3D" id="3.40.50.150">
    <property type="entry name" value="Vaccinia Virus protein VP39"/>
    <property type="match status" value="1"/>
</dbReference>
<proteinExistence type="predicted"/>
<organism evidence="1 2">
    <name type="scientific">Liquidambar formosana</name>
    <name type="common">Formosan gum</name>
    <dbReference type="NCBI Taxonomy" id="63359"/>
    <lineage>
        <taxon>Eukaryota</taxon>
        <taxon>Viridiplantae</taxon>
        <taxon>Streptophyta</taxon>
        <taxon>Embryophyta</taxon>
        <taxon>Tracheophyta</taxon>
        <taxon>Spermatophyta</taxon>
        <taxon>Magnoliopsida</taxon>
        <taxon>eudicotyledons</taxon>
        <taxon>Gunneridae</taxon>
        <taxon>Pentapetalae</taxon>
        <taxon>Saxifragales</taxon>
        <taxon>Altingiaceae</taxon>
        <taxon>Liquidambar</taxon>
    </lineage>
</organism>
<dbReference type="SUPFAM" id="SSF53335">
    <property type="entry name" value="S-adenosyl-L-methionine-dependent methyltransferases"/>
    <property type="match status" value="1"/>
</dbReference>
<dbReference type="AlphaFoldDB" id="A0AAP0RTQ8"/>
<dbReference type="InterPro" id="IPR029063">
    <property type="entry name" value="SAM-dependent_MTases_sf"/>
</dbReference>
<sequence length="421" mass="46672">MLVPQHRETDWIFSTESGHMQLLLNSPGISRLILIGNLPPITADQSPAIYHRPTYDGADSRAKLEASLTPLLIALSPKSSLVDGFFDIPFLSYEDNVICSVTVKRCVGTRVGEMLVEDVEIEKTGEIECSKREFRRRLRFKRMPNLVQTEIRIVPERGFGSDCLGIGEVEFRPDLGVLVHPYLAPMVASLSLIGCYLDERIRSGFSPKALCVGVGGGALLGFLRTQLGFEVIGVEVDEGVLRVARQYFGLEDDELIRVCVGDGIELIEKFARQFDERNSPSSGVHEVENEMDSDNVDGFDTKFDVIMVDLDSSDVRNGIIAPPLEFARKPVLLNARLALCSLGILVVNVIPPSSSFYETLLLEFREVFHELYEIDVGNGENFVLIASASPIGTTSGRRENSFLKNLKLVISGEYVDSIRKI</sequence>
<name>A0AAP0RTQ8_LIQFO</name>
<evidence type="ECO:0000313" key="2">
    <source>
        <dbReference type="Proteomes" id="UP001415857"/>
    </source>
</evidence>
<evidence type="ECO:0008006" key="3">
    <source>
        <dbReference type="Google" id="ProtNLM"/>
    </source>
</evidence>
<comment type="caution">
    <text evidence="1">The sequence shown here is derived from an EMBL/GenBank/DDBJ whole genome shotgun (WGS) entry which is preliminary data.</text>
</comment>
<dbReference type="Proteomes" id="UP001415857">
    <property type="component" value="Unassembled WGS sequence"/>
</dbReference>
<evidence type="ECO:0000313" key="1">
    <source>
        <dbReference type="EMBL" id="KAK9283859.1"/>
    </source>
</evidence>